<dbReference type="GO" id="GO:0000287">
    <property type="term" value="F:magnesium ion binding"/>
    <property type="evidence" value="ECO:0007669"/>
    <property type="project" value="UniProtKB-UniRule"/>
</dbReference>
<keyword evidence="7 16" id="KW-0548">Nucleotidyltransferase</keyword>
<comment type="similarity">
    <text evidence="2 16">Belongs to the DNA polymerase type-Y family.</text>
</comment>
<dbReference type="GO" id="GO:0005829">
    <property type="term" value="C:cytosol"/>
    <property type="evidence" value="ECO:0007669"/>
    <property type="project" value="TreeGrafter"/>
</dbReference>
<gene>
    <name evidence="16" type="primary">dinB</name>
    <name evidence="19" type="ORF">C3Y92_18215</name>
</gene>
<sequence>MAAILHLDMDAFFASVEQHDEPSLKGKPVIIGHHHRGVVSAASYEARVYGVRSAMPVSEAKRRCPHGVFLPGNRRRYSEVSRVVMATLGRFSPLVEPASIDEAYVDISGCETLFGPPETMARAMKAAIREATGLPCSVGVAPVKFIAKIASDYDKPDGLTIVSPETALDFLGPLPVSKIPGVGKRAEESLARLGIRVVADIRRHEPEFLARHCGKWGLDLYDKAHARGSAVVCTDREAKSVSAENTFEADTADRDILAAWLLKQAERVGRELRQEGLRGRTVTIKLKFNTFKQITRSRTLAEPTASDSAIFETARALLEAEPLPHPLRLIGVGVSQFGEPPRQLALLEPPGKKQARHDAQIDAALDRIRDKFGKAAIMRGRLFEYERKGERKEEDASGGRGPEAPGPPIGRKV</sequence>
<protein>
    <recommendedName>
        <fullName evidence="16">DNA polymerase IV</fullName>
        <shortName evidence="16">Pol IV</shortName>
        <ecNumber evidence="16">2.7.7.7</ecNumber>
    </recommendedName>
</protein>
<accession>A0A4P6HPP3</accession>
<evidence type="ECO:0000256" key="7">
    <source>
        <dbReference type="ARBA" id="ARBA00022695"/>
    </source>
</evidence>
<dbReference type="InterPro" id="IPR043128">
    <property type="entry name" value="Rev_trsase/Diguanyl_cyclase"/>
</dbReference>
<keyword evidence="12 16" id="KW-0239">DNA-directed DNA polymerase</keyword>
<keyword evidence="9 16" id="KW-0479">Metal-binding</keyword>
<evidence type="ECO:0000256" key="10">
    <source>
        <dbReference type="ARBA" id="ARBA00022763"/>
    </source>
</evidence>
<keyword evidence="10 16" id="KW-0227">DNA damage</keyword>
<feature type="active site" evidence="16">
    <location>
        <position position="102"/>
    </location>
</feature>
<organism evidence="19 20">
    <name type="scientific">Solidesulfovibrio carbinolicus</name>
    <dbReference type="NCBI Taxonomy" id="296842"/>
    <lineage>
        <taxon>Bacteria</taxon>
        <taxon>Pseudomonadati</taxon>
        <taxon>Thermodesulfobacteriota</taxon>
        <taxon>Desulfovibrionia</taxon>
        <taxon>Desulfovibrionales</taxon>
        <taxon>Desulfovibrionaceae</taxon>
        <taxon>Solidesulfovibrio</taxon>
    </lineage>
</organism>
<reference evidence="19 20" key="1">
    <citation type="submission" date="2018-02" db="EMBL/GenBank/DDBJ databases">
        <title>Genome sequence of Desulfovibrio carbinolicus DSM 3852.</title>
        <authorList>
            <person name="Wilbanks E."/>
            <person name="Skennerton C.T."/>
            <person name="Orphan V.J."/>
        </authorList>
    </citation>
    <scope>NUCLEOTIDE SEQUENCE [LARGE SCALE GENOMIC DNA]</scope>
    <source>
        <strain evidence="19 20">DSM 3852</strain>
    </source>
</reference>
<evidence type="ECO:0000256" key="5">
    <source>
        <dbReference type="ARBA" id="ARBA00022490"/>
    </source>
</evidence>
<dbReference type="GO" id="GO:0003684">
    <property type="term" value="F:damaged DNA binding"/>
    <property type="evidence" value="ECO:0007669"/>
    <property type="project" value="InterPro"/>
</dbReference>
<dbReference type="FunFam" id="3.40.1170.60:FF:000001">
    <property type="entry name" value="DNA polymerase IV"/>
    <property type="match status" value="1"/>
</dbReference>
<keyword evidence="13 16" id="KW-0238">DNA-binding</keyword>
<dbReference type="EC" id="2.7.7.7" evidence="16"/>
<dbReference type="GO" id="GO:0006261">
    <property type="term" value="P:DNA-templated DNA replication"/>
    <property type="evidence" value="ECO:0007669"/>
    <property type="project" value="UniProtKB-UniRule"/>
</dbReference>
<dbReference type="PANTHER" id="PTHR11076">
    <property type="entry name" value="DNA REPAIR POLYMERASE UMUC / TRANSFERASE FAMILY MEMBER"/>
    <property type="match status" value="1"/>
</dbReference>
<comment type="cofactor">
    <cofactor evidence="16">
        <name>Mg(2+)</name>
        <dbReference type="ChEBI" id="CHEBI:18420"/>
    </cofactor>
    <text evidence="16">Binds 2 magnesium ions per subunit.</text>
</comment>
<dbReference type="InterPro" id="IPR024728">
    <property type="entry name" value="PolY_HhH_motif"/>
</dbReference>
<dbReference type="GO" id="GO:0006281">
    <property type="term" value="P:DNA repair"/>
    <property type="evidence" value="ECO:0007669"/>
    <property type="project" value="UniProtKB-UniRule"/>
</dbReference>
<feature type="binding site" evidence="16">
    <location>
        <position position="8"/>
    </location>
    <ligand>
        <name>Mg(2+)</name>
        <dbReference type="ChEBI" id="CHEBI:18420"/>
    </ligand>
</feature>
<dbReference type="Pfam" id="PF00817">
    <property type="entry name" value="IMS"/>
    <property type="match status" value="1"/>
</dbReference>
<dbReference type="Pfam" id="PF11799">
    <property type="entry name" value="IMS_C"/>
    <property type="match status" value="1"/>
</dbReference>
<dbReference type="InterPro" id="IPR017961">
    <property type="entry name" value="DNA_pol_Y-fam_little_finger"/>
</dbReference>
<dbReference type="InterPro" id="IPR001126">
    <property type="entry name" value="UmuC"/>
</dbReference>
<feature type="domain" description="UmuC" evidence="18">
    <location>
        <begin position="4"/>
        <end position="183"/>
    </location>
</feature>
<name>A0A4P6HPP3_9BACT</name>
<feature type="binding site" evidence="16">
    <location>
        <position position="101"/>
    </location>
    <ligand>
        <name>Mg(2+)</name>
        <dbReference type="ChEBI" id="CHEBI:18420"/>
    </ligand>
</feature>
<dbReference type="AlphaFoldDB" id="A0A4P6HPP3"/>
<keyword evidence="20" id="KW-1185">Reference proteome</keyword>
<evidence type="ECO:0000256" key="15">
    <source>
        <dbReference type="ARBA" id="ARBA00049244"/>
    </source>
</evidence>
<keyword evidence="5 16" id="KW-0963">Cytoplasm</keyword>
<dbReference type="KEGG" id="dcb:C3Y92_18215"/>
<evidence type="ECO:0000256" key="9">
    <source>
        <dbReference type="ARBA" id="ARBA00022723"/>
    </source>
</evidence>
<dbReference type="Proteomes" id="UP000293296">
    <property type="component" value="Chromosome"/>
</dbReference>
<proteinExistence type="inferred from homology"/>
<evidence type="ECO:0000256" key="3">
    <source>
        <dbReference type="ARBA" id="ARBA00011245"/>
    </source>
</evidence>
<dbReference type="Pfam" id="PF11798">
    <property type="entry name" value="IMS_HHH"/>
    <property type="match status" value="1"/>
</dbReference>
<keyword evidence="11 16" id="KW-0460">Magnesium</keyword>
<dbReference type="GO" id="GO:0003887">
    <property type="term" value="F:DNA-directed DNA polymerase activity"/>
    <property type="evidence" value="ECO:0007669"/>
    <property type="project" value="UniProtKB-UniRule"/>
</dbReference>
<evidence type="ECO:0000256" key="4">
    <source>
        <dbReference type="ARBA" id="ARBA00022457"/>
    </source>
</evidence>
<evidence type="ECO:0000256" key="16">
    <source>
        <dbReference type="HAMAP-Rule" id="MF_01113"/>
    </source>
</evidence>
<keyword evidence="4 16" id="KW-0515">Mutator protein</keyword>
<dbReference type="FunFam" id="3.30.1490.100:FF:000004">
    <property type="entry name" value="DNA polymerase IV"/>
    <property type="match status" value="1"/>
</dbReference>
<dbReference type="InterPro" id="IPR043502">
    <property type="entry name" value="DNA/RNA_pol_sf"/>
</dbReference>
<keyword evidence="6 16" id="KW-0808">Transferase</keyword>
<comment type="function">
    <text evidence="16">Poorly processive, error-prone DNA polymerase involved in untargeted mutagenesis. Copies undamaged DNA at stalled replication forks, which arise in vivo from mismatched or misaligned primer ends. These misaligned primers can be extended by PolIV. Exhibits no 3'-5' exonuclease (proofreading) activity. May be involved in translesional synthesis, in conjunction with the beta clamp from PolIII.</text>
</comment>
<dbReference type="HAMAP" id="MF_01113">
    <property type="entry name" value="DNApol_IV"/>
    <property type="match status" value="1"/>
</dbReference>
<evidence type="ECO:0000256" key="11">
    <source>
        <dbReference type="ARBA" id="ARBA00022842"/>
    </source>
</evidence>
<evidence type="ECO:0000256" key="6">
    <source>
        <dbReference type="ARBA" id="ARBA00022679"/>
    </source>
</evidence>
<comment type="catalytic activity">
    <reaction evidence="15 16">
        <text>DNA(n) + a 2'-deoxyribonucleoside 5'-triphosphate = DNA(n+1) + diphosphate</text>
        <dbReference type="Rhea" id="RHEA:22508"/>
        <dbReference type="Rhea" id="RHEA-COMP:17339"/>
        <dbReference type="Rhea" id="RHEA-COMP:17340"/>
        <dbReference type="ChEBI" id="CHEBI:33019"/>
        <dbReference type="ChEBI" id="CHEBI:61560"/>
        <dbReference type="ChEBI" id="CHEBI:173112"/>
        <dbReference type="EC" id="2.7.7.7"/>
    </reaction>
</comment>
<dbReference type="NCBIfam" id="NF002751">
    <property type="entry name" value="PRK02794.1"/>
    <property type="match status" value="1"/>
</dbReference>
<comment type="subcellular location">
    <subcellularLocation>
        <location evidence="1 16">Cytoplasm</location>
    </subcellularLocation>
</comment>
<dbReference type="InterPro" id="IPR050116">
    <property type="entry name" value="DNA_polymerase-Y"/>
</dbReference>
<dbReference type="InterPro" id="IPR036775">
    <property type="entry name" value="DNA_pol_Y-fam_lit_finger_sf"/>
</dbReference>
<evidence type="ECO:0000256" key="8">
    <source>
        <dbReference type="ARBA" id="ARBA00022705"/>
    </source>
</evidence>
<dbReference type="GO" id="GO:0009432">
    <property type="term" value="P:SOS response"/>
    <property type="evidence" value="ECO:0007669"/>
    <property type="project" value="TreeGrafter"/>
</dbReference>
<evidence type="ECO:0000256" key="12">
    <source>
        <dbReference type="ARBA" id="ARBA00022932"/>
    </source>
</evidence>
<dbReference type="Gene3D" id="3.30.1490.100">
    <property type="entry name" value="DNA polymerase, Y-family, little finger domain"/>
    <property type="match status" value="1"/>
</dbReference>
<dbReference type="GO" id="GO:0042276">
    <property type="term" value="P:error-prone translesion synthesis"/>
    <property type="evidence" value="ECO:0007669"/>
    <property type="project" value="TreeGrafter"/>
</dbReference>
<evidence type="ECO:0000313" key="20">
    <source>
        <dbReference type="Proteomes" id="UP000293296"/>
    </source>
</evidence>
<feature type="compositionally biased region" description="Basic and acidic residues" evidence="17">
    <location>
        <begin position="384"/>
        <end position="397"/>
    </location>
</feature>
<evidence type="ECO:0000256" key="13">
    <source>
        <dbReference type="ARBA" id="ARBA00023125"/>
    </source>
</evidence>
<dbReference type="Gene3D" id="1.10.150.20">
    <property type="entry name" value="5' to 3' exonuclease, C-terminal subdomain"/>
    <property type="match status" value="1"/>
</dbReference>
<dbReference type="Gene3D" id="3.30.70.270">
    <property type="match status" value="1"/>
</dbReference>
<dbReference type="SUPFAM" id="SSF56672">
    <property type="entry name" value="DNA/RNA polymerases"/>
    <property type="match status" value="1"/>
</dbReference>
<dbReference type="EMBL" id="CP026538">
    <property type="protein sequence ID" value="QAZ69065.1"/>
    <property type="molecule type" value="Genomic_DNA"/>
</dbReference>
<evidence type="ECO:0000256" key="14">
    <source>
        <dbReference type="ARBA" id="ARBA00023204"/>
    </source>
</evidence>
<keyword evidence="8 16" id="KW-0235">DNA replication</keyword>
<evidence type="ECO:0000256" key="2">
    <source>
        <dbReference type="ARBA" id="ARBA00010945"/>
    </source>
</evidence>
<dbReference type="OrthoDB" id="9808813at2"/>
<dbReference type="SUPFAM" id="SSF100879">
    <property type="entry name" value="Lesion bypass DNA polymerase (Y-family), little finger domain"/>
    <property type="match status" value="1"/>
</dbReference>
<dbReference type="PROSITE" id="PS50173">
    <property type="entry name" value="UMUC"/>
    <property type="match status" value="1"/>
</dbReference>
<dbReference type="Gene3D" id="3.40.1170.60">
    <property type="match status" value="1"/>
</dbReference>
<feature type="site" description="Substrate discrimination" evidence="16">
    <location>
        <position position="13"/>
    </location>
</feature>
<dbReference type="InterPro" id="IPR022880">
    <property type="entry name" value="DNApol_IV"/>
</dbReference>
<evidence type="ECO:0000259" key="18">
    <source>
        <dbReference type="PROSITE" id="PS50173"/>
    </source>
</evidence>
<keyword evidence="14 16" id="KW-0234">DNA repair</keyword>
<dbReference type="PANTHER" id="PTHR11076:SF33">
    <property type="entry name" value="DNA POLYMERASE KAPPA"/>
    <property type="match status" value="1"/>
</dbReference>
<dbReference type="NCBIfam" id="NF002677">
    <property type="entry name" value="PRK02406.1"/>
    <property type="match status" value="1"/>
</dbReference>
<evidence type="ECO:0000256" key="1">
    <source>
        <dbReference type="ARBA" id="ARBA00004496"/>
    </source>
</evidence>
<dbReference type="CDD" id="cd03586">
    <property type="entry name" value="PolY_Pol_IV_kappa"/>
    <property type="match status" value="1"/>
</dbReference>
<feature type="region of interest" description="Disordered" evidence="17">
    <location>
        <begin position="384"/>
        <end position="413"/>
    </location>
</feature>
<evidence type="ECO:0000313" key="19">
    <source>
        <dbReference type="EMBL" id="QAZ69065.1"/>
    </source>
</evidence>
<feature type="compositionally biased region" description="Pro residues" evidence="17">
    <location>
        <begin position="404"/>
        <end position="413"/>
    </location>
</feature>
<comment type="subunit">
    <text evidence="3 16">Monomer.</text>
</comment>
<evidence type="ECO:0000256" key="17">
    <source>
        <dbReference type="SAM" id="MobiDB-lite"/>
    </source>
</evidence>
<dbReference type="RefSeq" id="WP_129355101.1">
    <property type="nucleotide sequence ID" value="NZ_CP026538.1"/>
</dbReference>